<name>A0A139ABZ2_GONPJ</name>
<accession>A0A139ABZ2</accession>
<proteinExistence type="predicted"/>
<keyword evidence="2" id="KW-1185">Reference proteome</keyword>
<protein>
    <submittedName>
        <fullName evidence="1">Uncharacterized protein</fullName>
    </submittedName>
</protein>
<dbReference type="Proteomes" id="UP000070544">
    <property type="component" value="Unassembled WGS sequence"/>
</dbReference>
<gene>
    <name evidence="1" type="ORF">M427DRAFT_57995</name>
</gene>
<evidence type="ECO:0000313" key="2">
    <source>
        <dbReference type="Proteomes" id="UP000070544"/>
    </source>
</evidence>
<organism evidence="1 2">
    <name type="scientific">Gonapodya prolifera (strain JEL478)</name>
    <name type="common">Monoblepharis prolifera</name>
    <dbReference type="NCBI Taxonomy" id="1344416"/>
    <lineage>
        <taxon>Eukaryota</taxon>
        <taxon>Fungi</taxon>
        <taxon>Fungi incertae sedis</taxon>
        <taxon>Chytridiomycota</taxon>
        <taxon>Chytridiomycota incertae sedis</taxon>
        <taxon>Monoblepharidomycetes</taxon>
        <taxon>Monoblepharidales</taxon>
        <taxon>Gonapodyaceae</taxon>
        <taxon>Gonapodya</taxon>
    </lineage>
</organism>
<dbReference type="AlphaFoldDB" id="A0A139ABZ2"/>
<dbReference type="EMBL" id="KQ965772">
    <property type="protein sequence ID" value="KXS13995.1"/>
    <property type="molecule type" value="Genomic_DNA"/>
</dbReference>
<sequence>MDDVCCPSELGGGSCTAGNVCTANATCCPVATPYRCGSGNGTCQAAPCNGTAQSTTLSIATQSGTVIPTSTVSGASASTPTAAAATTATSTTSAGTSGQKGGWGVAKASASGGTGALLILFGMILVGLV</sequence>
<evidence type="ECO:0000313" key="1">
    <source>
        <dbReference type="EMBL" id="KXS13995.1"/>
    </source>
</evidence>
<reference evidence="1 2" key="1">
    <citation type="journal article" date="2015" name="Genome Biol. Evol.">
        <title>Phylogenomic analyses indicate that early fungi evolved digesting cell walls of algal ancestors of land plants.</title>
        <authorList>
            <person name="Chang Y."/>
            <person name="Wang S."/>
            <person name="Sekimoto S."/>
            <person name="Aerts A.L."/>
            <person name="Choi C."/>
            <person name="Clum A."/>
            <person name="LaButti K.M."/>
            <person name="Lindquist E.A."/>
            <person name="Yee Ngan C."/>
            <person name="Ohm R.A."/>
            <person name="Salamov A.A."/>
            <person name="Grigoriev I.V."/>
            <person name="Spatafora J.W."/>
            <person name="Berbee M.L."/>
        </authorList>
    </citation>
    <scope>NUCLEOTIDE SEQUENCE [LARGE SCALE GENOMIC DNA]</scope>
    <source>
        <strain evidence="1 2">JEL478</strain>
    </source>
</reference>